<comment type="similarity">
    <text evidence="6">Belongs to the peptidase M48 family.</text>
</comment>
<feature type="domain" description="Peptidase M48" evidence="7">
    <location>
        <begin position="181"/>
        <end position="357"/>
    </location>
</feature>
<keyword evidence="1 6" id="KW-0645">Protease</keyword>
<evidence type="ECO:0000256" key="2">
    <source>
        <dbReference type="ARBA" id="ARBA00022723"/>
    </source>
</evidence>
<keyword evidence="2" id="KW-0479">Metal-binding</keyword>
<dbReference type="PANTHER" id="PTHR22726:SF1">
    <property type="entry name" value="METALLOENDOPEPTIDASE OMA1, MITOCHONDRIAL"/>
    <property type="match status" value="1"/>
</dbReference>
<dbReference type="InterPro" id="IPR001915">
    <property type="entry name" value="Peptidase_M48"/>
</dbReference>
<reference evidence="8 9" key="1">
    <citation type="submission" date="2024-03" db="EMBL/GenBank/DDBJ databases">
        <authorList>
            <person name="Brejova B."/>
        </authorList>
    </citation>
    <scope>NUCLEOTIDE SEQUENCE [LARGE SCALE GENOMIC DNA]</scope>
    <source>
        <strain evidence="8 9">CBS 14171</strain>
    </source>
</reference>
<evidence type="ECO:0000256" key="4">
    <source>
        <dbReference type="ARBA" id="ARBA00022833"/>
    </source>
</evidence>
<evidence type="ECO:0000256" key="3">
    <source>
        <dbReference type="ARBA" id="ARBA00022801"/>
    </source>
</evidence>
<dbReference type="EMBL" id="OZ022410">
    <property type="protein sequence ID" value="CAK9441337.1"/>
    <property type="molecule type" value="Genomic_DNA"/>
</dbReference>
<dbReference type="RefSeq" id="XP_066832144.1">
    <property type="nucleotide sequence ID" value="XM_066975513.1"/>
</dbReference>
<evidence type="ECO:0000259" key="7">
    <source>
        <dbReference type="Pfam" id="PF01435"/>
    </source>
</evidence>
<dbReference type="PANTHER" id="PTHR22726">
    <property type="entry name" value="METALLOENDOPEPTIDASE OMA1"/>
    <property type="match status" value="1"/>
</dbReference>
<accession>A0ABP0ZW24</accession>
<evidence type="ECO:0000256" key="5">
    <source>
        <dbReference type="ARBA" id="ARBA00023049"/>
    </source>
</evidence>
<keyword evidence="5 6" id="KW-0482">Metalloprotease</keyword>
<evidence type="ECO:0000256" key="1">
    <source>
        <dbReference type="ARBA" id="ARBA00022670"/>
    </source>
</evidence>
<dbReference type="Gene3D" id="3.30.2010.10">
    <property type="entry name" value="Metalloproteases ('zincins'), catalytic domain"/>
    <property type="match status" value="1"/>
</dbReference>
<sequence length="386" mass="44438">MMFRSSQLIGLRAHRFPTLKPISSSSTATVRLLHRSPQPQPRQRYQSVFGFKFQDQPRLRFAHARFQARRYSTYRRFNNSQSTPLAQYYIQLLTSRNALYILAALLAFYIYNLHEAPYTHRRRFIWVPYWLETKIGDYSYRQIMAQYGSMIMPHSNPLYGRISSIMNRLLATAIANDENSAQKQHLRSLSWEINIIHNDRLPPNAFILPNGKIFIFSSILPICENDDGIATVLAHELSHQLAQHSSEQLSSQPIYMVLSGVLYSLTGISWFNDLLINGLFTMPASREMETEADHIGCEILARSCYNPQQAVQFWGRMESAEKRLSGMNGGGGGGGGALEWFSSHPATARRIHDIESWMPQLQEMRESSGCYEYGKFHNFSSNFFKR</sequence>
<evidence type="ECO:0000313" key="9">
    <source>
        <dbReference type="Proteomes" id="UP001497383"/>
    </source>
</evidence>
<comment type="cofactor">
    <cofactor evidence="6">
        <name>Zn(2+)</name>
        <dbReference type="ChEBI" id="CHEBI:29105"/>
    </cofactor>
    <text evidence="6">Binds 1 zinc ion per subunit.</text>
</comment>
<proteinExistence type="inferred from homology"/>
<gene>
    <name evidence="8" type="ORF">LODBEIA_P52060</name>
</gene>
<dbReference type="GeneID" id="92210402"/>
<keyword evidence="3 6" id="KW-0378">Hydrolase</keyword>
<name>A0ABP0ZW24_9ASCO</name>
<evidence type="ECO:0000313" key="8">
    <source>
        <dbReference type="EMBL" id="CAK9441337.1"/>
    </source>
</evidence>
<protein>
    <recommendedName>
        <fullName evidence="7">Peptidase M48 domain-containing protein</fullName>
    </recommendedName>
</protein>
<dbReference type="InterPro" id="IPR051156">
    <property type="entry name" value="Mito/Outer_Membr_Metalloprot"/>
</dbReference>
<dbReference type="Pfam" id="PF01435">
    <property type="entry name" value="Peptidase_M48"/>
    <property type="match status" value="1"/>
</dbReference>
<evidence type="ECO:0000256" key="6">
    <source>
        <dbReference type="RuleBase" id="RU003983"/>
    </source>
</evidence>
<keyword evidence="9" id="KW-1185">Reference proteome</keyword>
<dbReference type="Proteomes" id="UP001497383">
    <property type="component" value="Chromosome 6"/>
</dbReference>
<organism evidence="8 9">
    <name type="scientific">Lodderomyces beijingensis</name>
    <dbReference type="NCBI Taxonomy" id="1775926"/>
    <lineage>
        <taxon>Eukaryota</taxon>
        <taxon>Fungi</taxon>
        <taxon>Dikarya</taxon>
        <taxon>Ascomycota</taxon>
        <taxon>Saccharomycotina</taxon>
        <taxon>Pichiomycetes</taxon>
        <taxon>Debaryomycetaceae</taxon>
        <taxon>Candida/Lodderomyces clade</taxon>
        <taxon>Lodderomyces</taxon>
    </lineage>
</organism>
<dbReference type="CDD" id="cd07331">
    <property type="entry name" value="M48C_Oma1_like"/>
    <property type="match status" value="1"/>
</dbReference>
<keyword evidence="4 6" id="KW-0862">Zinc</keyword>